<dbReference type="EMBL" id="MU273496">
    <property type="protein sequence ID" value="KAI0034692.1"/>
    <property type="molecule type" value="Genomic_DNA"/>
</dbReference>
<evidence type="ECO:0000313" key="2">
    <source>
        <dbReference type="Proteomes" id="UP000814128"/>
    </source>
</evidence>
<keyword evidence="2" id="KW-1185">Reference proteome</keyword>
<comment type="caution">
    <text evidence="1">The sequence shown here is derived from an EMBL/GenBank/DDBJ whole genome shotgun (WGS) entry which is preliminary data.</text>
</comment>
<reference evidence="1" key="1">
    <citation type="submission" date="2021-02" db="EMBL/GenBank/DDBJ databases">
        <authorList>
            <consortium name="DOE Joint Genome Institute"/>
            <person name="Ahrendt S."/>
            <person name="Looney B.P."/>
            <person name="Miyauchi S."/>
            <person name="Morin E."/>
            <person name="Drula E."/>
            <person name="Courty P.E."/>
            <person name="Chicoki N."/>
            <person name="Fauchery L."/>
            <person name="Kohler A."/>
            <person name="Kuo A."/>
            <person name="Labutti K."/>
            <person name="Pangilinan J."/>
            <person name="Lipzen A."/>
            <person name="Riley R."/>
            <person name="Andreopoulos W."/>
            <person name="He G."/>
            <person name="Johnson J."/>
            <person name="Barry K.W."/>
            <person name="Grigoriev I.V."/>
            <person name="Nagy L."/>
            <person name="Hibbett D."/>
            <person name="Henrissat B."/>
            <person name="Matheny P.B."/>
            <person name="Labbe J."/>
            <person name="Martin F."/>
        </authorList>
    </citation>
    <scope>NUCLEOTIDE SEQUENCE</scope>
    <source>
        <strain evidence="1">EC-137</strain>
    </source>
</reference>
<accession>A0ACB8QSP4</accession>
<evidence type="ECO:0000313" key="1">
    <source>
        <dbReference type="EMBL" id="KAI0034692.1"/>
    </source>
</evidence>
<organism evidence="1 2">
    <name type="scientific">Vararia minispora EC-137</name>
    <dbReference type="NCBI Taxonomy" id="1314806"/>
    <lineage>
        <taxon>Eukaryota</taxon>
        <taxon>Fungi</taxon>
        <taxon>Dikarya</taxon>
        <taxon>Basidiomycota</taxon>
        <taxon>Agaricomycotina</taxon>
        <taxon>Agaricomycetes</taxon>
        <taxon>Russulales</taxon>
        <taxon>Lachnocladiaceae</taxon>
        <taxon>Vararia</taxon>
    </lineage>
</organism>
<proteinExistence type="predicted"/>
<reference evidence="1" key="2">
    <citation type="journal article" date="2022" name="New Phytol.">
        <title>Evolutionary transition to the ectomycorrhizal habit in the genomes of a hyperdiverse lineage of mushroom-forming fungi.</title>
        <authorList>
            <person name="Looney B."/>
            <person name="Miyauchi S."/>
            <person name="Morin E."/>
            <person name="Drula E."/>
            <person name="Courty P.E."/>
            <person name="Kohler A."/>
            <person name="Kuo A."/>
            <person name="LaButti K."/>
            <person name="Pangilinan J."/>
            <person name="Lipzen A."/>
            <person name="Riley R."/>
            <person name="Andreopoulos W."/>
            <person name="He G."/>
            <person name="Johnson J."/>
            <person name="Nolan M."/>
            <person name="Tritt A."/>
            <person name="Barry K.W."/>
            <person name="Grigoriev I.V."/>
            <person name="Nagy L.G."/>
            <person name="Hibbett D."/>
            <person name="Henrissat B."/>
            <person name="Matheny P.B."/>
            <person name="Labbe J."/>
            <person name="Martin F.M."/>
        </authorList>
    </citation>
    <scope>NUCLEOTIDE SEQUENCE</scope>
    <source>
        <strain evidence="1">EC-137</strain>
    </source>
</reference>
<gene>
    <name evidence="1" type="ORF">K488DRAFT_44903</name>
</gene>
<dbReference type="Proteomes" id="UP000814128">
    <property type="component" value="Unassembled WGS sequence"/>
</dbReference>
<name>A0ACB8QSP4_9AGAM</name>
<protein>
    <submittedName>
        <fullName evidence="1">Heavy metal translocatin</fullName>
    </submittedName>
</protein>
<sequence length="808" mass="85802">MLMSVQGMDCPSCAQKVTRALLSLSSVSDVKVNSFTNQATLAYTEGLILPANIAKRTTELTGFTCTVLEETPSNGGHRTMHIGVSASADIAWEKADLPSMVCVRGVVTDKTRIVLDVEYDARLIKPRDVLMAFRVWDGVFVPAPRPSASAQKDVVALFKRTSISAILCIPVLVFSWAQITPRPIVYGACSLALTTAIQCYVAAPIYSTALRSLFLQRILDMDLLIVLSTSVSYIFSVVAYFMLVAGHAFSEAFFETPALLITLITLGRLISAFARRRATSALAEVQSLQVDTVELFDATSGVISTIPADLVHAGDVLLVRADTLVPTDGTVVSGHSQVDESSVTGESAPVEKIIGATLTAGTLNGSGVLQMKVARIPSDNTIADLGRMLTQVQDGRLPVQDLADRAAAYLAPAILLTSVIVFAVWIAVGVAVREQNSRDAGVAALRYAVAVMIISCPCALVLCVPMVVVIAAGVAGKNGVVFKSIEAVQHAKGIQIVVLDKTGTLTTGRLSVVQAHVLREDQLDTIHALVSASRHPVSQSVAEYVLSVHPDVAPTELRDIQSIPGCGMTAKRGETVLRGGSSSWLGIDESHPAVVEMHSHALTVFAVTLDGTVLAVFGLSDTVRPSAPAAVKFLQDQGCEIYVVSGDAQPVVSALATRLGIPRARAFGKCFPQKKLEHVRSLQADQRKVMFVGDGTNDSLALAQADVGVSLSSGTDLALSTADVVLLDPERSADLARALRVLLGVSRAAVRRIAINFGWAFLYNFFAVLLAAGAFVEIRIAPQYAGLGEMVSVVPVVLVAWSLWLAKW</sequence>